<proteinExistence type="inferred from homology"/>
<evidence type="ECO:0000313" key="4">
    <source>
        <dbReference type="WBParaSite" id="SVE_1904500.1"/>
    </source>
</evidence>
<dbReference type="GO" id="GO:0008643">
    <property type="term" value="P:carbohydrate transport"/>
    <property type="evidence" value="ECO:0007669"/>
    <property type="project" value="InterPro"/>
</dbReference>
<dbReference type="STRING" id="75913.A0A0K0G2U4"/>
<organism evidence="3 4">
    <name type="scientific">Strongyloides venezuelensis</name>
    <name type="common">Threadworm</name>
    <dbReference type="NCBI Taxonomy" id="75913"/>
    <lineage>
        <taxon>Eukaryota</taxon>
        <taxon>Metazoa</taxon>
        <taxon>Ecdysozoa</taxon>
        <taxon>Nematoda</taxon>
        <taxon>Chromadorea</taxon>
        <taxon>Rhabditida</taxon>
        <taxon>Tylenchina</taxon>
        <taxon>Panagrolaimomorpha</taxon>
        <taxon>Strongyloidoidea</taxon>
        <taxon>Strongyloididae</taxon>
        <taxon>Strongyloides</taxon>
    </lineage>
</organism>
<accession>A0A0K0G2U4</accession>
<feature type="transmembrane region" description="Helical" evidence="2">
    <location>
        <begin position="467"/>
        <end position="491"/>
    </location>
</feature>
<dbReference type="PANTHER" id="PTHR11328">
    <property type="entry name" value="MAJOR FACILITATOR SUPERFAMILY DOMAIN-CONTAINING PROTEIN"/>
    <property type="match status" value="1"/>
</dbReference>
<dbReference type="SUPFAM" id="SSF103473">
    <property type="entry name" value="MFS general substrate transporter"/>
    <property type="match status" value="1"/>
</dbReference>
<dbReference type="AlphaFoldDB" id="A0A0K0G2U4"/>
<feature type="transmembrane region" description="Helical" evidence="2">
    <location>
        <begin position="335"/>
        <end position="356"/>
    </location>
</feature>
<feature type="transmembrane region" description="Helical" evidence="2">
    <location>
        <begin position="156"/>
        <end position="178"/>
    </location>
</feature>
<dbReference type="InterPro" id="IPR036259">
    <property type="entry name" value="MFS_trans_sf"/>
</dbReference>
<dbReference type="WBParaSite" id="SVE_1904500.1">
    <property type="protein sequence ID" value="SVE_1904500.1"/>
    <property type="gene ID" value="SVE_1904500"/>
</dbReference>
<feature type="transmembrane region" description="Helical" evidence="2">
    <location>
        <begin position="199"/>
        <end position="220"/>
    </location>
</feature>
<evidence type="ECO:0000256" key="1">
    <source>
        <dbReference type="ARBA" id="ARBA00008335"/>
    </source>
</evidence>
<reference evidence="3" key="1">
    <citation type="submission" date="2014-07" db="EMBL/GenBank/DDBJ databases">
        <authorList>
            <person name="Martin A.A"/>
            <person name="De Silva N."/>
        </authorList>
    </citation>
    <scope>NUCLEOTIDE SEQUENCE</scope>
</reference>
<dbReference type="Pfam" id="PF13347">
    <property type="entry name" value="MFS_2"/>
    <property type="match status" value="1"/>
</dbReference>
<comment type="similarity">
    <text evidence="1">Belongs to the major facilitator superfamily.</text>
</comment>
<keyword evidence="2" id="KW-0472">Membrane</keyword>
<feature type="transmembrane region" description="Helical" evidence="2">
    <location>
        <begin position="391"/>
        <end position="414"/>
    </location>
</feature>
<dbReference type="GO" id="GO:0015293">
    <property type="term" value="F:symporter activity"/>
    <property type="evidence" value="ECO:0007669"/>
    <property type="project" value="InterPro"/>
</dbReference>
<dbReference type="Proteomes" id="UP000035680">
    <property type="component" value="Unassembled WGS sequence"/>
</dbReference>
<evidence type="ECO:0000256" key="2">
    <source>
        <dbReference type="SAM" id="Phobius"/>
    </source>
</evidence>
<keyword evidence="3" id="KW-1185">Reference proteome</keyword>
<dbReference type="GO" id="GO:0005886">
    <property type="term" value="C:plasma membrane"/>
    <property type="evidence" value="ECO:0007669"/>
    <property type="project" value="TreeGrafter"/>
</dbReference>
<dbReference type="CDD" id="cd17491">
    <property type="entry name" value="MFS_MFSD12"/>
    <property type="match status" value="1"/>
</dbReference>
<feature type="transmembrane region" description="Helical" evidence="2">
    <location>
        <begin position="240"/>
        <end position="258"/>
    </location>
</feature>
<evidence type="ECO:0000313" key="3">
    <source>
        <dbReference type="Proteomes" id="UP000035680"/>
    </source>
</evidence>
<name>A0A0K0G2U4_STRVS</name>
<keyword evidence="2" id="KW-1133">Transmembrane helix</keyword>
<dbReference type="Gene3D" id="1.20.1250.20">
    <property type="entry name" value="MFS general substrate transporter like domains"/>
    <property type="match status" value="2"/>
</dbReference>
<dbReference type="PANTHER" id="PTHR11328:SF28">
    <property type="entry name" value="MAJOR FACILITATOR SUPERFAMILY DOMAIN-CONTAINING PROTEIN 12"/>
    <property type="match status" value="1"/>
</dbReference>
<feature type="transmembrane region" description="Helical" evidence="2">
    <location>
        <begin position="126"/>
        <end position="144"/>
    </location>
</feature>
<protein>
    <submittedName>
        <fullName evidence="4">Major facilitator superfamily domain-containing protein 12-like</fullName>
    </submittedName>
</protein>
<dbReference type="InterPro" id="IPR039672">
    <property type="entry name" value="MFS_2"/>
</dbReference>
<feature type="transmembrane region" description="Helical" evidence="2">
    <location>
        <begin position="368"/>
        <end position="385"/>
    </location>
</feature>
<keyword evidence="2" id="KW-0812">Transmembrane</keyword>
<reference evidence="4" key="2">
    <citation type="submission" date="2015-08" db="UniProtKB">
        <authorList>
            <consortium name="WormBaseParasite"/>
        </authorList>
    </citation>
    <scope>IDENTIFICATION</scope>
</reference>
<sequence>MASDDNVIVERNGDDHAEENIYESENIDYNTLNDNSSDILNENNTLVLRKEIFGFSLGHFYNDLCACMWFTYLMVYLEKVLYIESEMSGFLMLVGQAMDGLSTPTIGLLSDGGYVPRILKPLGKRVSWHFIGTITVAISFPFIFSGCWFCQSSTGWLGISYLILSICLFQFGWAAVQISHLSLIPEMTSIQAVRTSMQSFRYAFSMIANVLVFSLLYYLFQSDEEPEIIDKGDLKNFSHAGLILTILGIITSSLFYLLTKSHWMKESRNDREHSVTGNDEVTRIPTIKRMRWFDWFKDFQFYLVSLLYMLCRLNVNVSQVYFPFYVVITLKMSKSYVAIFPLIIYISSFFCSLFIGIPWLSRNLSRKATFMFGVFIAILNCVLFFCNHKNVTNVLVIFMGISQSILLVSSVSLTADLINKNTDSGAFVYGSMSLFDKISNGIAFQVIELINPNCASLKGANIDCSDFYRDILIFIPGCCALLMFIILLILLPQKVGIRHDNEDDQVLIENDFNDNNEE</sequence>